<dbReference type="KEGG" id="mpof:MPOR_51960"/>
<proteinExistence type="predicted"/>
<gene>
    <name evidence="2" type="ORF">MPOR_51960</name>
</gene>
<keyword evidence="3" id="KW-1185">Reference proteome</keyword>
<reference evidence="2 3" key="1">
    <citation type="journal article" date="2019" name="Emerg. Microbes Infect.">
        <title>Comprehensive subspecies identification of 175 nontuberculous mycobacteria species based on 7547 genomic profiles.</title>
        <authorList>
            <person name="Matsumoto Y."/>
            <person name="Kinjo T."/>
            <person name="Motooka D."/>
            <person name="Nabeya D."/>
            <person name="Jung N."/>
            <person name="Uechi K."/>
            <person name="Horii T."/>
            <person name="Iida T."/>
            <person name="Fujita J."/>
            <person name="Nakamura S."/>
        </authorList>
    </citation>
    <scope>NUCLEOTIDE SEQUENCE [LARGE SCALE GENOMIC DNA]</scope>
    <source>
        <strain evidence="2 3">JCM 12603</strain>
    </source>
</reference>
<dbReference type="AlphaFoldDB" id="A0A6N4VJH2"/>
<evidence type="ECO:0000313" key="3">
    <source>
        <dbReference type="Proteomes" id="UP000466785"/>
    </source>
</evidence>
<dbReference type="Pfam" id="PF26571">
    <property type="entry name" value="VldE"/>
    <property type="match status" value="1"/>
</dbReference>
<accession>A0A6N4VJH2</accession>
<sequence length="250" mass="26070">MLYIAAFFRILLDVGRHSIVKKRRNPAVYVASVCAPAAVLLVGKGDPGPVTEIAAQPVAEATPVAADTKPPGADANAAAAEPPCCVEIVAAPVAQPPAPFTIVDAGAPVEEAALAASRWRVVSRTLPAGVAPESGLQVRTILTARSISAVFPEINNIGGVRQDALRWHPDGLALDVMIPNPGSQTGIALGNQIVAYVMNNAERFGIQDAIWRGVYYTPGGARSGGYGHYDHVHVTTTGGGYPSGNEVYFR</sequence>
<dbReference type="Proteomes" id="UP000466785">
    <property type="component" value="Chromosome"/>
</dbReference>
<name>A0A6N4VJH2_9MYCO</name>
<protein>
    <recommendedName>
        <fullName evidence="1">ARB-07466-like C-terminal domain-containing protein</fullName>
    </recommendedName>
</protein>
<evidence type="ECO:0000313" key="2">
    <source>
        <dbReference type="EMBL" id="BBX54170.1"/>
    </source>
</evidence>
<evidence type="ECO:0000259" key="1">
    <source>
        <dbReference type="Pfam" id="PF26571"/>
    </source>
</evidence>
<dbReference type="InterPro" id="IPR058593">
    <property type="entry name" value="ARB_07466-like_C"/>
</dbReference>
<organism evidence="2 3">
    <name type="scientific">Mycolicibacterium poriferae</name>
    <dbReference type="NCBI Taxonomy" id="39694"/>
    <lineage>
        <taxon>Bacteria</taxon>
        <taxon>Bacillati</taxon>
        <taxon>Actinomycetota</taxon>
        <taxon>Actinomycetes</taxon>
        <taxon>Mycobacteriales</taxon>
        <taxon>Mycobacteriaceae</taxon>
        <taxon>Mycolicibacterium</taxon>
    </lineage>
</organism>
<dbReference type="EMBL" id="AP022570">
    <property type="protein sequence ID" value="BBX54170.1"/>
    <property type="molecule type" value="Genomic_DNA"/>
</dbReference>
<feature type="domain" description="ARB-07466-like C-terminal" evidence="1">
    <location>
        <begin position="133"/>
        <end position="225"/>
    </location>
</feature>